<dbReference type="Gene3D" id="1.10.443.10">
    <property type="entry name" value="Intergrase catalytic core"/>
    <property type="match status" value="1"/>
</dbReference>
<dbReference type="GO" id="GO:0006310">
    <property type="term" value="P:DNA recombination"/>
    <property type="evidence" value="ECO:0007669"/>
    <property type="project" value="UniProtKB-KW"/>
</dbReference>
<dbReference type="InterPro" id="IPR044068">
    <property type="entry name" value="CB"/>
</dbReference>
<accession>A0A101KWF1</accession>
<dbReference type="Gene3D" id="1.10.150.130">
    <property type="match status" value="1"/>
</dbReference>
<dbReference type="SUPFAM" id="SSF56349">
    <property type="entry name" value="DNA breaking-rejoining enzymes"/>
    <property type="match status" value="1"/>
</dbReference>
<dbReference type="InterPro" id="IPR013762">
    <property type="entry name" value="Integrase-like_cat_sf"/>
</dbReference>
<evidence type="ECO:0000256" key="4">
    <source>
        <dbReference type="PROSITE-ProRule" id="PRU01248"/>
    </source>
</evidence>
<evidence type="ECO:0000256" key="2">
    <source>
        <dbReference type="ARBA" id="ARBA00023125"/>
    </source>
</evidence>
<dbReference type="InterPro" id="IPR010998">
    <property type="entry name" value="Integrase_recombinase_N"/>
</dbReference>
<evidence type="ECO:0000313" key="7">
    <source>
        <dbReference type="EMBL" id="KUM28239.1"/>
    </source>
</evidence>
<evidence type="ECO:0000259" key="6">
    <source>
        <dbReference type="PROSITE" id="PS51900"/>
    </source>
</evidence>
<dbReference type="Pfam" id="PF00589">
    <property type="entry name" value="Phage_integrase"/>
    <property type="match status" value="1"/>
</dbReference>
<dbReference type="Pfam" id="PF02899">
    <property type="entry name" value="Phage_int_SAM_1"/>
    <property type="match status" value="1"/>
</dbReference>
<keyword evidence="1" id="KW-0229">DNA integration</keyword>
<evidence type="ECO:0000256" key="1">
    <source>
        <dbReference type="ARBA" id="ARBA00022908"/>
    </source>
</evidence>
<feature type="domain" description="Core-binding (CB)" evidence="6">
    <location>
        <begin position="113"/>
        <end position="199"/>
    </location>
</feature>
<keyword evidence="2 4" id="KW-0238">DNA-binding</keyword>
<dbReference type="PANTHER" id="PTHR30349:SF90">
    <property type="entry name" value="TYROSINE RECOMBINASE XERD"/>
    <property type="match status" value="1"/>
</dbReference>
<dbReference type="GO" id="GO:0003677">
    <property type="term" value="F:DNA binding"/>
    <property type="evidence" value="ECO:0007669"/>
    <property type="project" value="UniProtKB-UniRule"/>
</dbReference>
<comment type="caution">
    <text evidence="7">The sequence shown here is derived from an EMBL/GenBank/DDBJ whole genome shotgun (WGS) entry which is preliminary data.</text>
</comment>
<organism evidence="7 8">
    <name type="scientific">Rhizobium loti</name>
    <name type="common">Mesorhizobium loti</name>
    <dbReference type="NCBI Taxonomy" id="381"/>
    <lineage>
        <taxon>Bacteria</taxon>
        <taxon>Pseudomonadati</taxon>
        <taxon>Pseudomonadota</taxon>
        <taxon>Alphaproteobacteria</taxon>
        <taxon>Hyphomicrobiales</taxon>
        <taxon>Phyllobacteriaceae</taxon>
        <taxon>Mesorhizobium</taxon>
    </lineage>
</organism>
<dbReference type="EMBL" id="LPWA01000026">
    <property type="protein sequence ID" value="KUM28239.1"/>
    <property type="molecule type" value="Genomic_DNA"/>
</dbReference>
<evidence type="ECO:0000313" key="8">
    <source>
        <dbReference type="Proteomes" id="UP000053176"/>
    </source>
</evidence>
<protein>
    <recommendedName>
        <fullName evidence="9">Integrase</fullName>
    </recommendedName>
</protein>
<name>A0A101KWF1_RHILI</name>
<gene>
    <name evidence="7" type="ORF">AU467_34925</name>
</gene>
<dbReference type="InterPro" id="IPR002104">
    <property type="entry name" value="Integrase_catalytic"/>
</dbReference>
<dbReference type="PROSITE" id="PS51900">
    <property type="entry name" value="CB"/>
    <property type="match status" value="1"/>
</dbReference>
<dbReference type="InterPro" id="IPR011010">
    <property type="entry name" value="DNA_brk_join_enz"/>
</dbReference>
<dbReference type="OrthoDB" id="67979at2"/>
<reference evidence="7 8" key="1">
    <citation type="submission" date="2015-12" db="EMBL/GenBank/DDBJ databases">
        <title>Draft genome sequence of Mesorhizobium sp. UFLA 01-765, a multitolerant efficient symbiont and plant-growth promoting strain isolated from Zn-mining soil using Leucaena leucocephala as a trap plant.</title>
        <authorList>
            <person name="Rangel W.M."/>
            <person name="Thijs S."/>
            <person name="Longatti S.M."/>
            <person name="Moreira F.M."/>
            <person name="Weyens N."/>
            <person name="Vangronsveld J."/>
            <person name="Van Hamme J.D."/>
            <person name="Bottos E.M."/>
            <person name="Rineau F."/>
        </authorList>
    </citation>
    <scope>NUCLEOTIDE SEQUENCE [LARGE SCALE GENOMIC DNA]</scope>
    <source>
        <strain evidence="7 8">UFLA 01-765</strain>
    </source>
</reference>
<sequence length="437" mass="49293">MNRASRKRRSRLLVEGPLAPYFEPYAEYLAGQGYSQVSYWKKTFLINEFSRWLGRADIAVEEITAAHEEAFLRDRAQHRSLKRGDRITLSGVTIWLREKGVIDSRATASVEISPVDLVLQEYSSYLHEDRGLTPVTIENYAGYVRRFLTDISGGDDLQLAAMHASQIADYIRRKAPQDRTFASAKHIVTALRSFFRFARYRDYIHTDLAAAVPSVAGWSMASIPRAMPADCVRVLLNASKEWRTPAGLRNRAVLLLLARLGLRAGEVVRLELGDIDWSEGSLSVHGKGRAERPLPLPHDAGQAIAAYLEHGRPESASRRVFLRSRAPFDGLRSHSDICQIVARAIRRAGIEPGLTGSHQLRHALAVDMLRRGLSLTDIGQVLRHRSRMRHADMRRSIWMPCAKWPCHGRGLCHEQLARRHCRLPGIAPVPWLQVEEG</sequence>
<dbReference type="Proteomes" id="UP000053176">
    <property type="component" value="Unassembled WGS sequence"/>
</dbReference>
<dbReference type="AlphaFoldDB" id="A0A101KWF1"/>
<feature type="domain" description="Tyr recombinase" evidence="5">
    <location>
        <begin position="222"/>
        <end position="413"/>
    </location>
</feature>
<dbReference type="PANTHER" id="PTHR30349">
    <property type="entry name" value="PHAGE INTEGRASE-RELATED"/>
    <property type="match status" value="1"/>
</dbReference>
<dbReference type="InterPro" id="IPR050090">
    <property type="entry name" value="Tyrosine_recombinase_XerCD"/>
</dbReference>
<evidence type="ECO:0000256" key="3">
    <source>
        <dbReference type="ARBA" id="ARBA00023172"/>
    </source>
</evidence>
<dbReference type="GO" id="GO:0015074">
    <property type="term" value="P:DNA integration"/>
    <property type="evidence" value="ECO:0007669"/>
    <property type="project" value="UniProtKB-KW"/>
</dbReference>
<dbReference type="InterPro" id="IPR004107">
    <property type="entry name" value="Integrase_SAM-like_N"/>
</dbReference>
<evidence type="ECO:0000259" key="5">
    <source>
        <dbReference type="PROSITE" id="PS51898"/>
    </source>
</evidence>
<keyword evidence="3" id="KW-0233">DNA recombination</keyword>
<evidence type="ECO:0008006" key="9">
    <source>
        <dbReference type="Google" id="ProtNLM"/>
    </source>
</evidence>
<dbReference type="PROSITE" id="PS51898">
    <property type="entry name" value="TYR_RECOMBINASE"/>
    <property type="match status" value="1"/>
</dbReference>
<proteinExistence type="predicted"/>